<evidence type="ECO:0000313" key="2">
    <source>
        <dbReference type="Proteomes" id="UP001277972"/>
    </source>
</evidence>
<keyword evidence="2" id="KW-1185">Reference proteome</keyword>
<reference evidence="1" key="1">
    <citation type="submission" date="2023-11" db="EMBL/GenBank/DDBJ databases">
        <title>Gracilibacillus pellucida a moderately halophilic bacterium isolated from saline soil in Xinjiang province.</title>
        <authorList>
            <person name="Zhang Z."/>
            <person name="Tan F."/>
            <person name="Wang Y."/>
            <person name="Xia M."/>
        </authorList>
    </citation>
    <scope>NUCLEOTIDE SEQUENCE</scope>
    <source>
        <strain evidence="1">S3-1-1</strain>
    </source>
</reference>
<dbReference type="Proteomes" id="UP001277972">
    <property type="component" value="Unassembled WGS sequence"/>
</dbReference>
<proteinExistence type="predicted"/>
<organism evidence="1 2">
    <name type="scientific">Gracilibacillus pellucidus</name>
    <dbReference type="NCBI Taxonomy" id="3095368"/>
    <lineage>
        <taxon>Bacteria</taxon>
        <taxon>Bacillati</taxon>
        <taxon>Bacillota</taxon>
        <taxon>Bacilli</taxon>
        <taxon>Bacillales</taxon>
        <taxon>Bacillaceae</taxon>
        <taxon>Gracilibacillus</taxon>
    </lineage>
</organism>
<comment type="caution">
    <text evidence="1">The sequence shown here is derived from an EMBL/GenBank/DDBJ whole genome shotgun (WGS) entry which is preliminary data.</text>
</comment>
<accession>A0ACC6M6M2</accession>
<dbReference type="EMBL" id="JAWZSR010000006">
    <property type="protein sequence ID" value="MDX8046614.1"/>
    <property type="molecule type" value="Genomic_DNA"/>
</dbReference>
<name>A0ACC6M6M2_9BACI</name>
<gene>
    <name evidence="1" type="ORF">SH601_11535</name>
</gene>
<sequence>MEKVIIIPEYIYEQIITEGNKRLPYEACGLLAGNKNQVHSFWPLNNHLQSSRRFFVPKEEVRAAERQIINKKEQVLAVFHTHPSTKAVPSYYDLQNHPTVDVAMVIVSFKHDDPVMKWYAVRHNDYHEVKWSIV</sequence>
<evidence type="ECO:0000313" key="1">
    <source>
        <dbReference type="EMBL" id="MDX8046614.1"/>
    </source>
</evidence>
<protein>
    <submittedName>
        <fullName evidence="1">M67 family metallopeptidase</fullName>
    </submittedName>
</protein>